<keyword evidence="1" id="KW-0812">Transmembrane</keyword>
<dbReference type="Pfam" id="PF19053">
    <property type="entry name" value="EccD"/>
    <property type="match status" value="1"/>
</dbReference>
<feature type="transmembrane region" description="Helical" evidence="1">
    <location>
        <begin position="376"/>
        <end position="395"/>
    </location>
</feature>
<keyword evidence="1" id="KW-0472">Membrane</keyword>
<dbReference type="RefSeq" id="WP_337695605.1">
    <property type="nucleotide sequence ID" value="NZ_JBBEGN010000006.1"/>
</dbReference>
<evidence type="ECO:0000313" key="4">
    <source>
        <dbReference type="Proteomes" id="UP001385809"/>
    </source>
</evidence>
<keyword evidence="1" id="KW-1133">Transmembrane helix</keyword>
<dbReference type="InterPro" id="IPR024962">
    <property type="entry name" value="YukD-like"/>
</dbReference>
<feature type="transmembrane region" description="Helical" evidence="1">
    <location>
        <begin position="347"/>
        <end position="364"/>
    </location>
</feature>
<feature type="transmembrane region" description="Helical" evidence="1">
    <location>
        <begin position="194"/>
        <end position="216"/>
    </location>
</feature>
<keyword evidence="4" id="KW-1185">Reference proteome</keyword>
<evidence type="ECO:0000259" key="2">
    <source>
        <dbReference type="Pfam" id="PF19053"/>
    </source>
</evidence>
<protein>
    <submittedName>
        <fullName evidence="3">EsaB/YukD family protein</fullName>
    </submittedName>
</protein>
<feature type="transmembrane region" description="Helical" evidence="1">
    <location>
        <begin position="131"/>
        <end position="151"/>
    </location>
</feature>
<evidence type="ECO:0000313" key="3">
    <source>
        <dbReference type="EMBL" id="MEJ2869025.1"/>
    </source>
</evidence>
<feature type="transmembrane region" description="Helical" evidence="1">
    <location>
        <begin position="443"/>
        <end position="469"/>
    </location>
</feature>
<dbReference type="Proteomes" id="UP001385809">
    <property type="component" value="Unassembled WGS sequence"/>
</dbReference>
<feature type="transmembrane region" description="Helical" evidence="1">
    <location>
        <begin position="401"/>
        <end position="422"/>
    </location>
</feature>
<name>A0ABU8MQU1_9PSEU</name>
<dbReference type="EMBL" id="JBBEGN010000006">
    <property type="protein sequence ID" value="MEJ2869025.1"/>
    <property type="molecule type" value="Genomic_DNA"/>
</dbReference>
<feature type="domain" description="EccD-like transmembrane" evidence="2">
    <location>
        <begin position="128"/>
        <end position="469"/>
    </location>
</feature>
<accession>A0ABU8MQU1</accession>
<feature type="transmembrane region" description="Helical" evidence="1">
    <location>
        <begin position="222"/>
        <end position="242"/>
    </location>
</feature>
<dbReference type="InterPro" id="IPR044049">
    <property type="entry name" value="EccD_transm"/>
</dbReference>
<evidence type="ECO:0000256" key="1">
    <source>
        <dbReference type="SAM" id="Phobius"/>
    </source>
</evidence>
<dbReference type="Gene3D" id="3.10.20.90">
    <property type="entry name" value="Phosphatidylinositol 3-kinase Catalytic Subunit, Chain A, domain 1"/>
    <property type="match status" value="1"/>
</dbReference>
<sequence>MAMARQPSPPAPRDAPEGAWCTVRVRGPEGAVDAALPAGASVAEVVDELAGRLLPGAPLVRGSDGRPWYLHRTGAGPMPPGISLEAAGVRDGDVLHLGPWPMPRPAQPVDDGLVALAEGAARVPRWTARRAGVLVTVLLVAVAAVASSLALAVPGGPLVPLVLALLLLGLAALQRRSRPTVPLDGGEPGPDLPTLGAGLASLTAWTAAGVAGGLLARGGFPLVATLAGSALAVGAAAAWTVVGEHGPWWAAAGTAGLGVSLPSALVAGGVLPTGRAVAVGLTLWLVLVLALPWLVTRSRTWLEPREDAEHLVEHAAATRRTVDAAALAGGLVAASGLWVLATSSGGGMVLGLCAAVSATAVLRARRSVFVVESASALGAGVAGLAAVAWSVVPAGGPGGRAVVVAVGVALVGALVGLGGALRSAAVTDEGVLAWWRRPRTRRLLGRLETVAAVSVLPLLAGVLGVYAAAADAGARF</sequence>
<feature type="transmembrane region" description="Helical" evidence="1">
    <location>
        <begin position="276"/>
        <end position="295"/>
    </location>
</feature>
<gene>
    <name evidence="3" type="ORF">WCD74_14725</name>
</gene>
<reference evidence="3 4" key="1">
    <citation type="submission" date="2024-03" db="EMBL/GenBank/DDBJ databases">
        <title>Actinomycetospora sp. OC33-EN08, a novel actinomycete isolated from wild orchid (Aerides multiflora).</title>
        <authorList>
            <person name="Suriyachadkun C."/>
        </authorList>
    </citation>
    <scope>NUCLEOTIDE SEQUENCE [LARGE SCALE GENOMIC DNA]</scope>
    <source>
        <strain evidence="3 4">OC33-EN08</strain>
    </source>
</reference>
<dbReference type="Pfam" id="PF08817">
    <property type="entry name" value="YukD"/>
    <property type="match status" value="1"/>
</dbReference>
<feature type="transmembrane region" description="Helical" evidence="1">
    <location>
        <begin position="249"/>
        <end position="270"/>
    </location>
</feature>
<organism evidence="3 4">
    <name type="scientific">Actinomycetospora aurantiaca</name>
    <dbReference type="NCBI Taxonomy" id="3129233"/>
    <lineage>
        <taxon>Bacteria</taxon>
        <taxon>Bacillati</taxon>
        <taxon>Actinomycetota</taxon>
        <taxon>Actinomycetes</taxon>
        <taxon>Pseudonocardiales</taxon>
        <taxon>Pseudonocardiaceae</taxon>
        <taxon>Actinomycetospora</taxon>
    </lineage>
</organism>
<proteinExistence type="predicted"/>
<comment type="caution">
    <text evidence="3">The sequence shown here is derived from an EMBL/GenBank/DDBJ whole genome shotgun (WGS) entry which is preliminary data.</text>
</comment>